<dbReference type="EC" id="4.1.1.96" evidence="2"/>
<evidence type="ECO:0000256" key="6">
    <source>
        <dbReference type="ARBA" id="ARBA00023066"/>
    </source>
</evidence>
<keyword evidence="13" id="KW-1185">Reference proteome</keyword>
<gene>
    <name evidence="12" type="primary">nspC</name>
    <name evidence="12" type="ORF">AAK873_08110</name>
</gene>
<dbReference type="PANTHER" id="PTHR43727">
    <property type="entry name" value="DIAMINOPIMELATE DECARBOXYLASE"/>
    <property type="match status" value="1"/>
</dbReference>
<comment type="catalytic activity">
    <reaction evidence="10">
        <text>carboxynorspermidine + H(+) = norspermidine + CO2</text>
        <dbReference type="Rhea" id="RHEA:34099"/>
        <dbReference type="ChEBI" id="CHEBI:15378"/>
        <dbReference type="ChEBI" id="CHEBI:16526"/>
        <dbReference type="ChEBI" id="CHEBI:57920"/>
        <dbReference type="ChEBI" id="CHEBI:65070"/>
        <dbReference type="EC" id="4.1.1.96"/>
    </reaction>
</comment>
<dbReference type="Pfam" id="PF00278">
    <property type="entry name" value="Orn_DAP_Arg_deC"/>
    <property type="match status" value="1"/>
</dbReference>
<dbReference type="GO" id="GO:0016829">
    <property type="term" value="F:lyase activity"/>
    <property type="evidence" value="ECO:0007669"/>
    <property type="project" value="UniProtKB-KW"/>
</dbReference>
<name>A0ABV4CW13_9BACT</name>
<accession>A0ABV4CW13</accession>
<dbReference type="RefSeq" id="WP_121699491.1">
    <property type="nucleotide sequence ID" value="NZ_JBCLPP010000019.1"/>
</dbReference>
<evidence type="ECO:0000256" key="3">
    <source>
        <dbReference type="ARBA" id="ARBA00013633"/>
    </source>
</evidence>
<protein>
    <recommendedName>
        <fullName evidence="3">Carboxynorspermidine/carboxyspermidine decarboxylase</fullName>
        <ecNumber evidence="2">4.1.1.96</ecNumber>
    </recommendedName>
</protein>
<evidence type="ECO:0000313" key="12">
    <source>
        <dbReference type="EMBL" id="MEY8245580.1"/>
    </source>
</evidence>
<dbReference type="InterPro" id="IPR005730">
    <property type="entry name" value="Nsp_de-COase"/>
</dbReference>
<dbReference type="InterPro" id="IPR029066">
    <property type="entry name" value="PLP-binding_barrel"/>
</dbReference>
<dbReference type="Proteomes" id="UP001565200">
    <property type="component" value="Unassembled WGS sequence"/>
</dbReference>
<dbReference type="PIRSF" id="PIRSF038941">
    <property type="entry name" value="NspC"/>
    <property type="match status" value="1"/>
</dbReference>
<dbReference type="InterPro" id="IPR009006">
    <property type="entry name" value="Ala_racemase/Decarboxylase_C"/>
</dbReference>
<dbReference type="PANTHER" id="PTHR43727:SF1">
    <property type="entry name" value="CARBOXYNORSPERMIDINE_CARBOXYSPERMIDINE DECARBOXYLASE"/>
    <property type="match status" value="1"/>
</dbReference>
<evidence type="ECO:0000256" key="10">
    <source>
        <dbReference type="ARBA" id="ARBA00047389"/>
    </source>
</evidence>
<dbReference type="SUPFAM" id="SSF50621">
    <property type="entry name" value="Alanine racemase C-terminal domain-like"/>
    <property type="match status" value="1"/>
</dbReference>
<keyword evidence="7 12" id="KW-0456">Lyase</keyword>
<evidence type="ECO:0000256" key="2">
    <source>
        <dbReference type="ARBA" id="ARBA00012259"/>
    </source>
</evidence>
<keyword evidence="4" id="KW-0210">Decarboxylase</keyword>
<comment type="catalytic activity">
    <reaction evidence="9">
        <text>carboxyspermidine + H(+) = spermidine + CO2</text>
        <dbReference type="Rhea" id="RHEA:34095"/>
        <dbReference type="ChEBI" id="CHEBI:15378"/>
        <dbReference type="ChEBI" id="CHEBI:16526"/>
        <dbReference type="ChEBI" id="CHEBI:57834"/>
        <dbReference type="ChEBI" id="CHEBI:65072"/>
        <dbReference type="EC" id="4.1.1.96"/>
    </reaction>
</comment>
<reference evidence="12 13" key="1">
    <citation type="submission" date="2024-03" db="EMBL/GenBank/DDBJ databases">
        <title>Mouse gut bacterial collection (mGBC) of GemPharmatech.</title>
        <authorList>
            <person name="He Y."/>
            <person name="Dong L."/>
            <person name="Wu D."/>
            <person name="Gao X."/>
            <person name="Lin Z."/>
        </authorList>
    </citation>
    <scope>NUCLEOTIDE SEQUENCE [LARGE SCALE GENOMIC DNA]</scope>
    <source>
        <strain evidence="12 13">54-13</strain>
    </source>
</reference>
<evidence type="ECO:0000256" key="8">
    <source>
        <dbReference type="ARBA" id="ARBA00025802"/>
    </source>
</evidence>
<dbReference type="Gene3D" id="3.20.20.10">
    <property type="entry name" value="Alanine racemase"/>
    <property type="match status" value="1"/>
</dbReference>
<dbReference type="Gene3D" id="2.40.37.10">
    <property type="entry name" value="Lyase, Ornithine Decarboxylase, Chain A, domain 1"/>
    <property type="match status" value="1"/>
</dbReference>
<evidence type="ECO:0000256" key="4">
    <source>
        <dbReference type="ARBA" id="ARBA00022793"/>
    </source>
</evidence>
<feature type="domain" description="Orn/DAP/Arg decarboxylase 2 C-terminal" evidence="11">
    <location>
        <begin position="185"/>
        <end position="340"/>
    </location>
</feature>
<organism evidence="12 13">
    <name type="scientific">Heminiphilus faecis</name>
    <dbReference type="NCBI Taxonomy" id="2601703"/>
    <lineage>
        <taxon>Bacteria</taxon>
        <taxon>Pseudomonadati</taxon>
        <taxon>Bacteroidota</taxon>
        <taxon>Bacteroidia</taxon>
        <taxon>Bacteroidales</taxon>
        <taxon>Muribaculaceae</taxon>
        <taxon>Heminiphilus</taxon>
    </lineage>
</organism>
<dbReference type="EMBL" id="JBCLPP010000019">
    <property type="protein sequence ID" value="MEY8245580.1"/>
    <property type="molecule type" value="Genomic_DNA"/>
</dbReference>
<comment type="cofactor">
    <cofactor evidence="1">
        <name>pyridoxal 5'-phosphate</name>
        <dbReference type="ChEBI" id="CHEBI:597326"/>
    </cofactor>
</comment>
<evidence type="ECO:0000313" key="13">
    <source>
        <dbReference type="Proteomes" id="UP001565200"/>
    </source>
</evidence>
<evidence type="ECO:0000259" key="11">
    <source>
        <dbReference type="Pfam" id="PF00278"/>
    </source>
</evidence>
<evidence type="ECO:0000256" key="9">
    <source>
        <dbReference type="ARBA" id="ARBA00047351"/>
    </source>
</evidence>
<comment type="similarity">
    <text evidence="8">Belongs to the Orn/Lys/Arg decarboxylase class-II family. NspC subfamily.</text>
</comment>
<proteinExistence type="inferred from homology"/>
<evidence type="ECO:0000256" key="7">
    <source>
        <dbReference type="ARBA" id="ARBA00023239"/>
    </source>
</evidence>
<comment type="caution">
    <text evidence="12">The sequence shown here is derived from an EMBL/GenBank/DDBJ whole genome shotgun (WGS) entry which is preliminary data.</text>
</comment>
<keyword evidence="6" id="KW-0745">Spermidine biosynthesis</keyword>
<keyword evidence="5" id="KW-0663">Pyridoxal phosphate</keyword>
<evidence type="ECO:0000256" key="5">
    <source>
        <dbReference type="ARBA" id="ARBA00022898"/>
    </source>
</evidence>
<evidence type="ECO:0000256" key="1">
    <source>
        <dbReference type="ARBA" id="ARBA00001933"/>
    </source>
</evidence>
<dbReference type="SUPFAM" id="SSF51419">
    <property type="entry name" value="PLP-binding barrel"/>
    <property type="match status" value="1"/>
</dbReference>
<sequence>MMKPNDIPTPFYIVYEEKLRLNLELIARVKKEAGVNIIMAFKANALWKTFPIIKEYVRDSTASSLNEMRLGNEELGGEVHSYCPAYTDDTIVPFMEGSTHLTFNSISQYLRFKPAVDRHNAGDGNGKVSTGLRVNPQCSVIETDIYNPALPGSRFGVTADMIGSELPEGLEGLHFHSLCESSSYDLERVLQAFEQQFGRYLPSVKWVNMGGGHLMTRADYDVEHLIKLLRDFKARYPWLNVIMEPGSAFTWQTGDLITSVVDVVENQGIKTAIIDASFACHMPDCLEMPYKPAIAESIEPDGSAPEYRLGGNSCLSGDFVGDWSFAAPLKVGDRLTLKDMNHYTTVKTTMFNGISHPSIVFCDRNGDCRYLREFDYNDYKSRMS</sequence>
<dbReference type="InterPro" id="IPR022643">
    <property type="entry name" value="De-COase2_C"/>
</dbReference>
<dbReference type="CDD" id="cd06829">
    <property type="entry name" value="PLPDE_III_CANSDC"/>
    <property type="match status" value="1"/>
</dbReference>
<dbReference type="NCBIfam" id="TIGR01047">
    <property type="entry name" value="nspC"/>
    <property type="match status" value="1"/>
</dbReference>